<dbReference type="InterPro" id="IPR026669">
    <property type="entry name" value="Arsenite_MeTrfase-like"/>
</dbReference>
<dbReference type="OMA" id="FMRFIGQ"/>
<organism evidence="1 2">
    <name type="scientific">Rosa chinensis</name>
    <name type="common">China rose</name>
    <dbReference type="NCBI Taxonomy" id="74649"/>
    <lineage>
        <taxon>Eukaryota</taxon>
        <taxon>Viridiplantae</taxon>
        <taxon>Streptophyta</taxon>
        <taxon>Embryophyta</taxon>
        <taxon>Tracheophyta</taxon>
        <taxon>Spermatophyta</taxon>
        <taxon>Magnoliopsida</taxon>
        <taxon>eudicotyledons</taxon>
        <taxon>Gunneridae</taxon>
        <taxon>Pentapetalae</taxon>
        <taxon>rosids</taxon>
        <taxon>fabids</taxon>
        <taxon>Rosales</taxon>
        <taxon>Rosaceae</taxon>
        <taxon>Rosoideae</taxon>
        <taxon>Rosoideae incertae sedis</taxon>
        <taxon>Rosa</taxon>
    </lineage>
</organism>
<dbReference type="Gene3D" id="3.40.50.150">
    <property type="entry name" value="Vaccinia Virus protein VP39"/>
    <property type="match status" value="2"/>
</dbReference>
<dbReference type="Gramene" id="PRQ58711">
    <property type="protein sequence ID" value="PRQ58711"/>
    <property type="gene ID" value="RchiOBHm_Chr1g0362281"/>
</dbReference>
<dbReference type="SUPFAM" id="SSF53335">
    <property type="entry name" value="S-adenosyl-L-methionine-dependent methyltransferases"/>
    <property type="match status" value="1"/>
</dbReference>
<keyword evidence="1" id="KW-0808">Transferase</keyword>
<sequence>MAAATGVLGKGCALLEKVARLYVTRFLRQYISTGCLVLLEERMVQTFEGSNKGCSLKSVIKVHNPVQFYWKEACLAPARYLFHHVSRQNSLTEARRNISHHYDLKEDEELKTAQLRKISILIEKARITKNHEVLELGCGWGGFAIEVVKQTGCRYTGITLSKEQVQFAEKKVNDAGLHMLEHVGHEFMEEFFSCCDSMLAENGLLILQGSSDFIKEYIFPGGLLPSLSRVTSAMVASSRFSVQHLENIGIHYYQTLGYWRKTFSERHSEILALGFDEKFIRTWEYYFDYCAAGFNSCTLGNYQIVFSRPGNVLEFSDLYKGFPSAY</sequence>
<dbReference type="PANTHER" id="PTHR43675:SF30">
    <property type="entry name" value="CYCLOPROPANE-FATTY-ACYL-PHOSPHOLIPID SYNTHASE"/>
    <property type="match status" value="1"/>
</dbReference>
<dbReference type="EC" id="2.1.1.79" evidence="1"/>
<gene>
    <name evidence="1" type="ORF">RchiOBHm_Chr1g0362281</name>
</gene>
<protein>
    <submittedName>
        <fullName evidence="1">Putative cyclopropane-fatty-acyl-phospholipid synthase</fullName>
        <ecNumber evidence="1">2.1.1.79</ecNumber>
    </submittedName>
</protein>
<dbReference type="InterPro" id="IPR029063">
    <property type="entry name" value="SAM-dependent_MTases_sf"/>
</dbReference>
<dbReference type="PANTHER" id="PTHR43675">
    <property type="entry name" value="ARSENITE METHYLTRANSFERASE"/>
    <property type="match status" value="1"/>
</dbReference>
<dbReference type="Pfam" id="PF02353">
    <property type="entry name" value="CMAS"/>
    <property type="match status" value="1"/>
</dbReference>
<name>A0A2P6SJ51_ROSCH</name>
<dbReference type="GO" id="GO:0032259">
    <property type="term" value="P:methylation"/>
    <property type="evidence" value="ECO:0007669"/>
    <property type="project" value="UniProtKB-KW"/>
</dbReference>
<dbReference type="GO" id="GO:0008825">
    <property type="term" value="F:cyclopropane-fatty-acyl-phospholipid synthase activity"/>
    <property type="evidence" value="ECO:0007669"/>
    <property type="project" value="UniProtKB-EC"/>
</dbReference>
<dbReference type="AlphaFoldDB" id="A0A2P6SJ51"/>
<dbReference type="CDD" id="cd02440">
    <property type="entry name" value="AdoMet_MTases"/>
    <property type="match status" value="1"/>
</dbReference>
<comment type="caution">
    <text evidence="1">The sequence shown here is derived from an EMBL/GenBank/DDBJ whole genome shotgun (WGS) entry which is preliminary data.</text>
</comment>
<dbReference type="EMBL" id="PDCK01000039">
    <property type="protein sequence ID" value="PRQ58711.1"/>
    <property type="molecule type" value="Genomic_DNA"/>
</dbReference>
<proteinExistence type="predicted"/>
<dbReference type="STRING" id="74649.A0A2P6SJ51"/>
<evidence type="ECO:0000313" key="1">
    <source>
        <dbReference type="EMBL" id="PRQ58711.1"/>
    </source>
</evidence>
<accession>A0A2P6SJ51</accession>
<keyword evidence="2" id="KW-1185">Reference proteome</keyword>
<evidence type="ECO:0000313" key="2">
    <source>
        <dbReference type="Proteomes" id="UP000238479"/>
    </source>
</evidence>
<keyword evidence="1" id="KW-0489">Methyltransferase</keyword>
<reference evidence="1 2" key="1">
    <citation type="journal article" date="2018" name="Nat. Genet.">
        <title>The Rosa genome provides new insights in the design of modern roses.</title>
        <authorList>
            <person name="Bendahmane M."/>
        </authorList>
    </citation>
    <scope>NUCLEOTIDE SEQUENCE [LARGE SCALE GENOMIC DNA]</scope>
    <source>
        <strain evidence="2">cv. Old Blush</strain>
    </source>
</reference>
<dbReference type="Proteomes" id="UP000238479">
    <property type="component" value="Chromosome 1"/>
</dbReference>